<proteinExistence type="predicted"/>
<geneLocation type="plastid" evidence="1"/>
<evidence type="ECO:0000313" key="1">
    <source>
        <dbReference type="EMBL" id="QYB19094.1"/>
    </source>
</evidence>
<gene>
    <name evidence="1" type="primary">ycf41</name>
</gene>
<keyword evidence="1" id="KW-0934">Plastid</keyword>
<reference evidence="1" key="1">
    <citation type="journal article" date="2021" name="Int. J. Mol. Sci.">
        <title>Extreme Enlargement of the Inverted Repeat Region in the Plastid Genomes of Diatoms from the Genus Climaconeis.</title>
        <authorList>
            <person name="Gastineau R."/>
            <person name="Davidovich N.A."/>
            <person name="Davidovich O.I."/>
            <person name="Lemieux C."/>
            <person name="Turmel M."/>
            <person name="Wrobel R.J."/>
            <person name="Witkowski A."/>
        </authorList>
    </citation>
    <scope>NUCLEOTIDE SEQUENCE</scope>
    <source>
        <strain evidence="1">SZCZ1888</strain>
    </source>
</reference>
<dbReference type="EMBL" id="MZ365054">
    <property type="protein sequence ID" value="QYB19094.1"/>
    <property type="molecule type" value="Genomic_DNA"/>
</dbReference>
<dbReference type="InterPro" id="IPR012340">
    <property type="entry name" value="NA-bd_OB-fold"/>
</dbReference>
<name>A0A8F8SP80_9STRA</name>
<dbReference type="SUPFAM" id="SSF50249">
    <property type="entry name" value="Nucleic acid-binding proteins"/>
    <property type="match status" value="1"/>
</dbReference>
<accession>A0A8F8SP80</accession>
<sequence length="106" mass="12262">MISTNYIGGVVKILEIPKQKILKNNIIITEFRVQFPQVTKTSIVNLILWGSLSWNLLNYYKVNDYIIIEGYLSIKSHSLCNLKIVKITVLKVYPYLLNFETKVLGK</sequence>
<organism evidence="1">
    <name type="scientific">Climaconeis cf. scalaris</name>
    <dbReference type="NCBI Taxonomy" id="2846828"/>
    <lineage>
        <taxon>Eukaryota</taxon>
        <taxon>Sar</taxon>
        <taxon>Stramenopiles</taxon>
        <taxon>Ochrophyta</taxon>
        <taxon>Bacillariophyta</taxon>
        <taxon>Bacillariophyceae</taxon>
        <taxon>Bacillariophycidae</taxon>
        <taxon>Naviculales</taxon>
        <taxon>Berkeleyaceae</taxon>
        <taxon>Climaconeis</taxon>
    </lineage>
</organism>
<protein>
    <submittedName>
        <fullName evidence="1">Hypothetical chloroplast RF41</fullName>
    </submittedName>
</protein>
<dbReference type="AlphaFoldDB" id="A0A8F8SP80"/>
<dbReference type="Gene3D" id="2.40.50.140">
    <property type="entry name" value="Nucleic acid-binding proteins"/>
    <property type="match status" value="1"/>
</dbReference>